<dbReference type="AlphaFoldDB" id="A0A553N693"/>
<dbReference type="PROSITE" id="PS00237">
    <property type="entry name" value="G_PROTEIN_RECEP_F1_1"/>
    <property type="match status" value="1"/>
</dbReference>
<dbReference type="PANTHER" id="PTHR46641:SF2">
    <property type="entry name" value="FMRFAMIDE RECEPTOR"/>
    <property type="match status" value="1"/>
</dbReference>
<dbReference type="PROSITE" id="PS50262">
    <property type="entry name" value="G_PROTEIN_RECEP_F1_2"/>
    <property type="match status" value="1"/>
</dbReference>
<proteinExistence type="inferred from homology"/>
<evidence type="ECO:0000256" key="2">
    <source>
        <dbReference type="ARBA" id="ARBA00010663"/>
    </source>
</evidence>
<evidence type="ECO:0000256" key="3">
    <source>
        <dbReference type="ARBA" id="ARBA00022692"/>
    </source>
</evidence>
<keyword evidence="4 7" id="KW-1133">Transmembrane helix</keyword>
<comment type="similarity">
    <text evidence="2">Belongs to the G-protein coupled receptor 1 family.</text>
</comment>
<dbReference type="STRING" id="6832.A0A553N693"/>
<evidence type="ECO:0000256" key="1">
    <source>
        <dbReference type="ARBA" id="ARBA00004370"/>
    </source>
</evidence>
<keyword evidence="3 7" id="KW-0812">Transmembrane</keyword>
<dbReference type="EMBL" id="VCGU01000459">
    <property type="protein sequence ID" value="TRY60950.1"/>
    <property type="molecule type" value="Genomic_DNA"/>
</dbReference>
<dbReference type="InterPro" id="IPR000276">
    <property type="entry name" value="GPCR_Rhodpsn"/>
</dbReference>
<evidence type="ECO:0000256" key="5">
    <source>
        <dbReference type="ARBA" id="ARBA00023136"/>
    </source>
</evidence>
<protein>
    <recommendedName>
        <fullName evidence="9">G-protein coupled receptors family 1 profile domain-containing protein</fullName>
    </recommendedName>
</protein>
<accession>A0A553N693</accession>
<feature type="signal peptide" evidence="8">
    <location>
        <begin position="1"/>
        <end position="24"/>
    </location>
</feature>
<feature type="non-terminal residue" evidence="10">
    <location>
        <position position="424"/>
    </location>
</feature>
<feature type="transmembrane region" description="Helical" evidence="7">
    <location>
        <begin position="405"/>
        <end position="423"/>
    </location>
</feature>
<feature type="compositionally biased region" description="Polar residues" evidence="6">
    <location>
        <begin position="55"/>
        <end position="67"/>
    </location>
</feature>
<feature type="chain" id="PRO_5022197518" description="G-protein coupled receptors family 1 profile domain-containing protein" evidence="8">
    <location>
        <begin position="25"/>
        <end position="424"/>
    </location>
</feature>
<evidence type="ECO:0000256" key="7">
    <source>
        <dbReference type="SAM" id="Phobius"/>
    </source>
</evidence>
<dbReference type="InterPro" id="IPR052954">
    <property type="entry name" value="GPCR-Ligand_Int"/>
</dbReference>
<dbReference type="PANTHER" id="PTHR46641">
    <property type="entry name" value="FMRFAMIDE RECEPTOR-RELATED"/>
    <property type="match status" value="1"/>
</dbReference>
<feature type="transmembrane region" description="Helical" evidence="7">
    <location>
        <begin position="308"/>
        <end position="335"/>
    </location>
</feature>
<evidence type="ECO:0000259" key="9">
    <source>
        <dbReference type="PROSITE" id="PS50262"/>
    </source>
</evidence>
<evidence type="ECO:0000256" key="4">
    <source>
        <dbReference type="ARBA" id="ARBA00022989"/>
    </source>
</evidence>
<keyword evidence="8" id="KW-0732">Signal</keyword>
<keyword evidence="5 7" id="KW-0472">Membrane</keyword>
<keyword evidence="11" id="KW-1185">Reference proteome</keyword>
<feature type="compositionally biased region" description="Polar residues" evidence="6">
    <location>
        <begin position="86"/>
        <end position="95"/>
    </location>
</feature>
<dbReference type="GO" id="GO:0004930">
    <property type="term" value="F:G protein-coupled receptor activity"/>
    <property type="evidence" value="ECO:0007669"/>
    <property type="project" value="InterPro"/>
</dbReference>
<feature type="transmembrane region" description="Helical" evidence="7">
    <location>
        <begin position="347"/>
        <end position="365"/>
    </location>
</feature>
<evidence type="ECO:0000256" key="8">
    <source>
        <dbReference type="SAM" id="SignalP"/>
    </source>
</evidence>
<dbReference type="SUPFAM" id="SSF81321">
    <property type="entry name" value="Family A G protein-coupled receptor-like"/>
    <property type="match status" value="1"/>
</dbReference>
<dbReference type="InterPro" id="IPR017452">
    <property type="entry name" value="GPCR_Rhodpsn_7TM"/>
</dbReference>
<sequence>MTQQRLAMILLALTLLVRVGFTSSSISNLTSKDIDRKSSSALSGSRSSRAKPPIGQNSIESDAQSESHYQEILEQSQDQEEPRTGWSENQSFDYHPSNSIPTEYYSNYKEDPHLADPSKPFSYFLRLIGEGVLSTIFIVFGLFGNSVAVYLISKKKLELQPYLRKLMIALSTYDSLFLISAFFLISLPMLSPSYDYNLKNLLTPLILTPLCQISLTGSVYTILAINMERYISVCHPHAPSRDRRSIYIATFTFLVLFPFVYNLGRFFELKSHVIRVEPDPGTSVNSLEETHPQYRYKMVSTWLRNHPLYLGLYLVCGNGLLMVIFPVIALAIMNYRIRPVIGPRRMYGLMVIFPVIALAIMNYRIRQVIVKRAEARAALAQRIAKAQNQGIGLNKTIRGPPPEPTIGSILLLIVVFFVISQSFK</sequence>
<feature type="transmembrane region" description="Helical" evidence="7">
    <location>
        <begin position="132"/>
        <end position="153"/>
    </location>
</feature>
<feature type="domain" description="G-protein coupled receptors family 1 profile" evidence="9">
    <location>
        <begin position="144"/>
        <end position="424"/>
    </location>
</feature>
<organism evidence="10 11">
    <name type="scientific">Tigriopus californicus</name>
    <name type="common">Marine copepod</name>
    <dbReference type="NCBI Taxonomy" id="6832"/>
    <lineage>
        <taxon>Eukaryota</taxon>
        <taxon>Metazoa</taxon>
        <taxon>Ecdysozoa</taxon>
        <taxon>Arthropoda</taxon>
        <taxon>Crustacea</taxon>
        <taxon>Multicrustacea</taxon>
        <taxon>Hexanauplia</taxon>
        <taxon>Copepoda</taxon>
        <taxon>Harpacticoida</taxon>
        <taxon>Harpacticidae</taxon>
        <taxon>Tigriopus</taxon>
    </lineage>
</organism>
<gene>
    <name evidence="10" type="ORF">TCAL_11534</name>
</gene>
<evidence type="ECO:0000313" key="11">
    <source>
        <dbReference type="Proteomes" id="UP000318571"/>
    </source>
</evidence>
<feature type="transmembrane region" description="Helical" evidence="7">
    <location>
        <begin position="165"/>
        <end position="185"/>
    </location>
</feature>
<name>A0A553N693_TIGCA</name>
<dbReference type="GO" id="GO:0016020">
    <property type="term" value="C:membrane"/>
    <property type="evidence" value="ECO:0007669"/>
    <property type="project" value="UniProtKB-SubCell"/>
</dbReference>
<comment type="subcellular location">
    <subcellularLocation>
        <location evidence="1">Membrane</location>
    </subcellularLocation>
</comment>
<feature type="transmembrane region" description="Helical" evidence="7">
    <location>
        <begin position="246"/>
        <end position="264"/>
    </location>
</feature>
<feature type="transmembrane region" description="Helical" evidence="7">
    <location>
        <begin position="205"/>
        <end position="225"/>
    </location>
</feature>
<reference evidence="10 11" key="1">
    <citation type="journal article" date="2018" name="Nat. Ecol. Evol.">
        <title>Genomic signatures of mitonuclear coevolution across populations of Tigriopus californicus.</title>
        <authorList>
            <person name="Barreto F.S."/>
            <person name="Watson E.T."/>
            <person name="Lima T.G."/>
            <person name="Willett C.S."/>
            <person name="Edmands S."/>
            <person name="Li W."/>
            <person name="Burton R.S."/>
        </authorList>
    </citation>
    <scope>NUCLEOTIDE SEQUENCE [LARGE SCALE GENOMIC DNA]</scope>
    <source>
        <strain evidence="10 11">San Diego</strain>
    </source>
</reference>
<dbReference type="Gene3D" id="1.20.1070.10">
    <property type="entry name" value="Rhodopsin 7-helix transmembrane proteins"/>
    <property type="match status" value="1"/>
</dbReference>
<dbReference type="Proteomes" id="UP000318571">
    <property type="component" value="Chromosome 8"/>
</dbReference>
<evidence type="ECO:0000256" key="6">
    <source>
        <dbReference type="SAM" id="MobiDB-lite"/>
    </source>
</evidence>
<comment type="caution">
    <text evidence="10">The sequence shown here is derived from an EMBL/GenBank/DDBJ whole genome shotgun (WGS) entry which is preliminary data.</text>
</comment>
<evidence type="ECO:0000313" key="10">
    <source>
        <dbReference type="EMBL" id="TRY60950.1"/>
    </source>
</evidence>
<feature type="region of interest" description="Disordered" evidence="6">
    <location>
        <begin position="33"/>
        <end position="95"/>
    </location>
</feature>